<dbReference type="InterPro" id="IPR007267">
    <property type="entry name" value="GtrA_DPMS_TM"/>
</dbReference>
<dbReference type="EMBL" id="LQYT01000121">
    <property type="protein sequence ID" value="KYD10113.1"/>
    <property type="molecule type" value="Genomic_DNA"/>
</dbReference>
<reference evidence="8 10" key="1">
    <citation type="submission" date="2016-01" db="EMBL/GenBank/DDBJ databases">
        <title>Draft Genome Sequences of Seven Thermophilic Sporeformers Isolated from Foods.</title>
        <authorList>
            <person name="Berendsen E.M."/>
            <person name="Wells-Bennik M.H."/>
            <person name="Krawcyk A.O."/>
            <person name="De Jong A."/>
            <person name="Holsappel S."/>
            <person name="Eijlander R.T."/>
            <person name="Kuipers O.P."/>
        </authorList>
    </citation>
    <scope>NUCLEOTIDE SEQUENCE [LARGE SCALE GENOMIC DNA]</scope>
    <source>
        <strain evidence="8 10">B4135</strain>
    </source>
</reference>
<dbReference type="Proteomes" id="UP000075683">
    <property type="component" value="Unassembled WGS sequence"/>
</dbReference>
<evidence type="ECO:0000313" key="8">
    <source>
        <dbReference type="EMBL" id="KYD10113.1"/>
    </source>
</evidence>
<feature type="domain" description="GtrA/DPMS transmembrane" evidence="7">
    <location>
        <begin position="9"/>
        <end position="131"/>
    </location>
</feature>
<evidence type="ECO:0000256" key="6">
    <source>
        <dbReference type="SAM" id="Phobius"/>
    </source>
</evidence>
<evidence type="ECO:0000313" key="10">
    <source>
        <dbReference type="Proteomes" id="UP000075683"/>
    </source>
</evidence>
<dbReference type="Proteomes" id="UP000257014">
    <property type="component" value="Unassembled WGS sequence"/>
</dbReference>
<dbReference type="AlphaFoldDB" id="A0A150LCQ2"/>
<feature type="transmembrane region" description="Helical" evidence="6">
    <location>
        <begin position="40"/>
        <end position="58"/>
    </location>
</feature>
<comment type="similarity">
    <text evidence="2">Belongs to the GtrA family.</text>
</comment>
<sequence length="150" mass="17064">MKIQSPFIKFLGVGVINTCIGLSVTFLCLTLFGLPYWPSTFIGNGAGALASFFLNRRFTFRSDVRVGSGLFRFILVIFLCYLLSYKAGLALAEGALRHLEPVERYTEEWAVLFGNGLYTVTNYFGQKWFVFRKTKTNREWGGEYGKKILQ</sequence>
<feature type="transmembrane region" description="Helical" evidence="6">
    <location>
        <begin position="70"/>
        <end position="89"/>
    </location>
</feature>
<keyword evidence="5 6" id="KW-0472">Membrane</keyword>
<comment type="subcellular location">
    <subcellularLocation>
        <location evidence="1">Membrane</location>
        <topology evidence="1">Multi-pass membrane protein</topology>
    </subcellularLocation>
</comment>
<evidence type="ECO:0000256" key="5">
    <source>
        <dbReference type="ARBA" id="ARBA00023136"/>
    </source>
</evidence>
<dbReference type="Pfam" id="PF04138">
    <property type="entry name" value="GtrA_DPMS_TM"/>
    <property type="match status" value="1"/>
</dbReference>
<comment type="caution">
    <text evidence="8">The sequence shown here is derived from an EMBL/GenBank/DDBJ whole genome shotgun (WGS) entry which is preliminary data.</text>
</comment>
<keyword evidence="4 6" id="KW-1133">Transmembrane helix</keyword>
<keyword evidence="3 6" id="KW-0812">Transmembrane</keyword>
<evidence type="ECO:0000256" key="3">
    <source>
        <dbReference type="ARBA" id="ARBA00022692"/>
    </source>
</evidence>
<proteinExistence type="inferred from homology"/>
<evidence type="ECO:0000313" key="11">
    <source>
        <dbReference type="Proteomes" id="UP000257014"/>
    </source>
</evidence>
<dbReference type="STRING" id="301148.B4135_3592"/>
<organism evidence="8 10">
    <name type="scientific">Caldibacillus debilis</name>
    <dbReference type="NCBI Taxonomy" id="301148"/>
    <lineage>
        <taxon>Bacteria</taxon>
        <taxon>Bacillati</taxon>
        <taxon>Bacillota</taxon>
        <taxon>Bacilli</taxon>
        <taxon>Bacillales</taxon>
        <taxon>Bacillaceae</taxon>
        <taxon>Caldibacillus</taxon>
    </lineage>
</organism>
<evidence type="ECO:0000313" key="9">
    <source>
        <dbReference type="EMBL" id="REJ26479.1"/>
    </source>
</evidence>
<feature type="transmembrane region" description="Helical" evidence="6">
    <location>
        <begin position="7"/>
        <end position="34"/>
    </location>
</feature>
<dbReference type="PANTHER" id="PTHR38459">
    <property type="entry name" value="PROPHAGE BACTOPRENOL-LINKED GLUCOSE TRANSLOCASE HOMOLOG"/>
    <property type="match status" value="1"/>
</dbReference>
<dbReference type="InterPro" id="IPR051401">
    <property type="entry name" value="GtrA_CellWall_Glycosyl"/>
</dbReference>
<dbReference type="GO" id="GO:0005886">
    <property type="term" value="C:plasma membrane"/>
    <property type="evidence" value="ECO:0007669"/>
    <property type="project" value="TreeGrafter"/>
</dbReference>
<evidence type="ECO:0000256" key="4">
    <source>
        <dbReference type="ARBA" id="ARBA00022989"/>
    </source>
</evidence>
<name>A0A150LCQ2_9BACI</name>
<dbReference type="RefSeq" id="WP_061569852.1">
    <property type="nucleotide sequence ID" value="NZ_JBAIZG010000071.1"/>
</dbReference>
<accession>A0A150LCQ2</accession>
<feature type="transmembrane region" description="Helical" evidence="6">
    <location>
        <begin position="109"/>
        <end position="125"/>
    </location>
</feature>
<evidence type="ECO:0000256" key="2">
    <source>
        <dbReference type="ARBA" id="ARBA00009399"/>
    </source>
</evidence>
<evidence type="ECO:0000259" key="7">
    <source>
        <dbReference type="Pfam" id="PF04138"/>
    </source>
</evidence>
<evidence type="ECO:0000256" key="1">
    <source>
        <dbReference type="ARBA" id="ARBA00004141"/>
    </source>
</evidence>
<dbReference type="PANTHER" id="PTHR38459:SF1">
    <property type="entry name" value="PROPHAGE BACTOPRENOL-LINKED GLUCOSE TRANSLOCASE HOMOLOG"/>
    <property type="match status" value="1"/>
</dbReference>
<gene>
    <name evidence="8" type="ORF">B4135_3592</name>
    <name evidence="9" type="ORF">C6P37_13475</name>
</gene>
<dbReference type="GO" id="GO:0000271">
    <property type="term" value="P:polysaccharide biosynthetic process"/>
    <property type="evidence" value="ECO:0007669"/>
    <property type="project" value="InterPro"/>
</dbReference>
<dbReference type="OrthoDB" id="9812049at2"/>
<dbReference type="EMBL" id="QEWE01000025">
    <property type="protein sequence ID" value="REJ26479.1"/>
    <property type="molecule type" value="Genomic_DNA"/>
</dbReference>
<reference evidence="9 11" key="2">
    <citation type="submission" date="2018-03" db="EMBL/GenBank/DDBJ databases">
        <authorList>
            <person name="Keele B.F."/>
        </authorList>
    </citation>
    <scope>NUCLEOTIDE SEQUENCE [LARGE SCALE GENOMIC DNA]</scope>
    <source>
        <strain evidence="9">ZCTH4_d</strain>
    </source>
</reference>
<protein>
    <submittedName>
        <fullName evidence="9">GtrA family protein</fullName>
    </submittedName>
</protein>